<dbReference type="Pfam" id="PF05534">
    <property type="entry name" value="HicB"/>
    <property type="match status" value="1"/>
</dbReference>
<dbReference type="InterPro" id="IPR010985">
    <property type="entry name" value="Ribbon_hlx_hlx"/>
</dbReference>
<dbReference type="InterPro" id="IPR013321">
    <property type="entry name" value="Arc_rbn_hlx_hlx"/>
</dbReference>
<name>A0A450SU36_9GAMM</name>
<gene>
    <name evidence="1" type="ORF">BECKDK2373C_GA0170839_106012</name>
</gene>
<evidence type="ECO:0000313" key="1">
    <source>
        <dbReference type="EMBL" id="VFJ57521.1"/>
    </source>
</evidence>
<dbReference type="InterPro" id="IPR008651">
    <property type="entry name" value="Uncharacterised_HicB"/>
</dbReference>
<protein>
    <submittedName>
        <fullName evidence="1">Predicted nuclease of the RNAse H fold, HicB family</fullName>
    </submittedName>
</protein>
<dbReference type="SUPFAM" id="SSF143100">
    <property type="entry name" value="TTHA1013/TTHA0281-like"/>
    <property type="match status" value="1"/>
</dbReference>
<dbReference type="AlphaFoldDB" id="A0A450SU36"/>
<sequence>MRKMNTMEIDGYRAVIRYDPDIEMFRGEFVGLNGGADFYARDIAGLKKEGALSLKVFLEMCREEGVEPGKSYSGKFNVRIPTHLHETIAQTAVTEGKSLNRWIAETLDRATNGQPMTR</sequence>
<dbReference type="Gene3D" id="1.10.1220.10">
    <property type="entry name" value="Met repressor-like"/>
    <property type="match status" value="1"/>
</dbReference>
<dbReference type="SUPFAM" id="SSF47598">
    <property type="entry name" value="Ribbon-helix-helix"/>
    <property type="match status" value="1"/>
</dbReference>
<accession>A0A450SU36</accession>
<organism evidence="1">
    <name type="scientific">Candidatus Kentrum sp. DK</name>
    <dbReference type="NCBI Taxonomy" id="2126562"/>
    <lineage>
        <taxon>Bacteria</taxon>
        <taxon>Pseudomonadati</taxon>
        <taxon>Pseudomonadota</taxon>
        <taxon>Gammaproteobacteria</taxon>
        <taxon>Candidatus Kentrum</taxon>
    </lineage>
</organism>
<proteinExistence type="predicted"/>
<dbReference type="EMBL" id="CAADEY010000060">
    <property type="protein sequence ID" value="VFJ57521.1"/>
    <property type="molecule type" value="Genomic_DNA"/>
</dbReference>
<dbReference type="GO" id="GO:0006355">
    <property type="term" value="P:regulation of DNA-templated transcription"/>
    <property type="evidence" value="ECO:0007669"/>
    <property type="project" value="InterPro"/>
</dbReference>
<reference evidence="1" key="1">
    <citation type="submission" date="2019-02" db="EMBL/GenBank/DDBJ databases">
        <authorList>
            <person name="Gruber-Vodicka R. H."/>
            <person name="Seah K. B. B."/>
        </authorList>
    </citation>
    <scope>NUCLEOTIDE SEQUENCE</scope>
    <source>
        <strain evidence="1">BECK_DK161</strain>
    </source>
</reference>
<dbReference type="InterPro" id="IPR035069">
    <property type="entry name" value="TTHA1013/TTHA0281-like"/>
</dbReference>